<feature type="transmembrane region" description="Helical" evidence="6">
    <location>
        <begin position="335"/>
        <end position="352"/>
    </location>
</feature>
<proteinExistence type="predicted"/>
<sequence>MTLDPRKQQEPAPRALRAGAIGVPGMVAMVVGATAPITALASNLSLSLAFGAEPATLFVIVGIVGVQFALLASLVVAVLVRGPAGPVIDATAPAALLGGRLGLSVVFVLLSFSGYEAAAAYCEEARDARRTVAVATYLALLLLGVVFLVATAAVVAAVPDVRATAQADPGSLVFGVFATYLGAWTGPVLGFVVAASFLGATVAFHSMATRYMFALGRAGLLPAALARTHPTRATPHVGVAVQVVIGALLVVPFAIVGADPFVGLFPAISGVTSLAVIVLMTACCASVVRAAALGLVTGSAWATRIAPVLAGAALLACGGLIVANYPDVTGTSSPWINVLPLILAMGAAYGALAQRRRAVLDLPVDRA</sequence>
<comment type="subcellular location">
    <subcellularLocation>
        <location evidence="1">Cell membrane</location>
        <topology evidence="1">Multi-pass membrane protein</topology>
    </subcellularLocation>
</comment>
<keyword evidence="3 6" id="KW-0812">Transmembrane</keyword>
<keyword evidence="2" id="KW-1003">Cell membrane</keyword>
<dbReference type="EMBL" id="VIWU01000001">
    <property type="protein sequence ID" value="TWF81761.1"/>
    <property type="molecule type" value="Genomic_DNA"/>
</dbReference>
<dbReference type="GO" id="GO:0005886">
    <property type="term" value="C:plasma membrane"/>
    <property type="evidence" value="ECO:0007669"/>
    <property type="project" value="UniProtKB-SubCell"/>
</dbReference>
<dbReference type="Pfam" id="PF13520">
    <property type="entry name" value="AA_permease_2"/>
    <property type="match status" value="1"/>
</dbReference>
<keyword evidence="4 6" id="KW-1133">Transmembrane helix</keyword>
<feature type="transmembrane region" description="Helical" evidence="6">
    <location>
        <begin position="134"/>
        <end position="157"/>
    </location>
</feature>
<evidence type="ECO:0000256" key="6">
    <source>
        <dbReference type="SAM" id="Phobius"/>
    </source>
</evidence>
<dbReference type="RefSeq" id="WP_147260198.1">
    <property type="nucleotide sequence ID" value="NZ_VIWU01000001.1"/>
</dbReference>
<keyword evidence="5 6" id="KW-0472">Membrane</keyword>
<feature type="transmembrane region" description="Helical" evidence="6">
    <location>
        <begin position="237"/>
        <end position="258"/>
    </location>
</feature>
<evidence type="ECO:0000313" key="8">
    <source>
        <dbReference type="Proteomes" id="UP000321261"/>
    </source>
</evidence>
<dbReference type="Gene3D" id="1.20.1740.10">
    <property type="entry name" value="Amino acid/polyamine transporter I"/>
    <property type="match status" value="1"/>
</dbReference>
<evidence type="ECO:0000256" key="4">
    <source>
        <dbReference type="ARBA" id="ARBA00022989"/>
    </source>
</evidence>
<feature type="transmembrane region" description="Helical" evidence="6">
    <location>
        <begin position="177"/>
        <end position="204"/>
    </location>
</feature>
<dbReference type="PANTHER" id="PTHR42770:SF16">
    <property type="entry name" value="AMINO ACID PERMEASE"/>
    <property type="match status" value="1"/>
</dbReference>
<keyword evidence="8" id="KW-1185">Reference proteome</keyword>
<dbReference type="OrthoDB" id="137613at2"/>
<feature type="transmembrane region" description="Helical" evidence="6">
    <location>
        <begin position="300"/>
        <end position="323"/>
    </location>
</feature>
<organism evidence="7 8">
    <name type="scientific">Pseudonocardia hierapolitana</name>
    <dbReference type="NCBI Taxonomy" id="1128676"/>
    <lineage>
        <taxon>Bacteria</taxon>
        <taxon>Bacillati</taxon>
        <taxon>Actinomycetota</taxon>
        <taxon>Actinomycetes</taxon>
        <taxon>Pseudonocardiales</taxon>
        <taxon>Pseudonocardiaceae</taxon>
        <taxon>Pseudonocardia</taxon>
    </lineage>
</organism>
<name>A0A561T3R8_9PSEU</name>
<dbReference type="InterPro" id="IPR050367">
    <property type="entry name" value="APC_superfamily"/>
</dbReference>
<protein>
    <submittedName>
        <fullName evidence="7">Amino acid permease-like protein</fullName>
    </submittedName>
</protein>
<reference evidence="7 8" key="1">
    <citation type="submission" date="2019-06" db="EMBL/GenBank/DDBJ databases">
        <title>Sequencing the genomes of 1000 actinobacteria strains.</title>
        <authorList>
            <person name="Klenk H.-P."/>
        </authorList>
    </citation>
    <scope>NUCLEOTIDE SEQUENCE [LARGE SCALE GENOMIC DNA]</scope>
    <source>
        <strain evidence="7 8">DSM 45671</strain>
    </source>
</reference>
<accession>A0A561T3R8</accession>
<feature type="transmembrane region" description="Helical" evidence="6">
    <location>
        <begin position="20"/>
        <end position="44"/>
    </location>
</feature>
<dbReference type="AlphaFoldDB" id="A0A561T3R8"/>
<dbReference type="Proteomes" id="UP000321261">
    <property type="component" value="Unassembled WGS sequence"/>
</dbReference>
<feature type="transmembrane region" description="Helical" evidence="6">
    <location>
        <begin position="56"/>
        <end position="80"/>
    </location>
</feature>
<evidence type="ECO:0000256" key="3">
    <source>
        <dbReference type="ARBA" id="ARBA00022692"/>
    </source>
</evidence>
<evidence type="ECO:0000256" key="1">
    <source>
        <dbReference type="ARBA" id="ARBA00004651"/>
    </source>
</evidence>
<comment type="caution">
    <text evidence="7">The sequence shown here is derived from an EMBL/GenBank/DDBJ whole genome shotgun (WGS) entry which is preliminary data.</text>
</comment>
<evidence type="ECO:0000313" key="7">
    <source>
        <dbReference type="EMBL" id="TWF81761.1"/>
    </source>
</evidence>
<dbReference type="PANTHER" id="PTHR42770">
    <property type="entry name" value="AMINO ACID TRANSPORTER-RELATED"/>
    <property type="match status" value="1"/>
</dbReference>
<evidence type="ECO:0000256" key="5">
    <source>
        <dbReference type="ARBA" id="ARBA00023136"/>
    </source>
</evidence>
<gene>
    <name evidence="7" type="ORF">FHX44_117706</name>
</gene>
<dbReference type="GO" id="GO:0022857">
    <property type="term" value="F:transmembrane transporter activity"/>
    <property type="evidence" value="ECO:0007669"/>
    <property type="project" value="InterPro"/>
</dbReference>
<evidence type="ECO:0000256" key="2">
    <source>
        <dbReference type="ARBA" id="ARBA00022475"/>
    </source>
</evidence>
<dbReference type="InterPro" id="IPR002293">
    <property type="entry name" value="AA/rel_permease1"/>
</dbReference>
<feature type="transmembrane region" description="Helical" evidence="6">
    <location>
        <begin position="264"/>
        <end position="288"/>
    </location>
</feature>